<reference evidence="1" key="1">
    <citation type="journal article" date="2012" name="J. Virol.">
        <title>Metagenomic analysis of viruses from bat fecal samples reveals many novel viruses in insectivorous bats in china.</title>
        <authorList>
            <person name="Ge X."/>
            <person name="Li Y."/>
            <person name="Yang X."/>
            <person name="Zhang H."/>
            <person name="Zhou P."/>
            <person name="Zhang Y."/>
            <person name="Shi Z."/>
        </authorList>
    </citation>
    <scope>NUCLEOTIDE SEQUENCE</scope>
</reference>
<protein>
    <submittedName>
        <fullName evidence="1">Capsid</fullName>
    </submittedName>
</protein>
<name>H9XTL2_9VIRU</name>
<feature type="non-terminal residue" evidence="1">
    <location>
        <position position="70"/>
    </location>
</feature>
<sequence>GRKVAVESIEIEVSPRRAVTKVRAVSGAGAVDLLVQVVVVGGQAPGPGGLCEHSVAHPNGIAMPISRGLT</sequence>
<evidence type="ECO:0000313" key="1">
    <source>
        <dbReference type="EMBL" id="AFH02749.1"/>
    </source>
</evidence>
<feature type="non-terminal residue" evidence="1">
    <location>
        <position position="1"/>
    </location>
</feature>
<proteinExistence type="predicted"/>
<dbReference type="EMBL" id="JN857335">
    <property type="protein sequence ID" value="AFH02749.1"/>
    <property type="molecule type" value="Genomic_DNA"/>
</dbReference>
<accession>H9XTL2</accession>
<organism evidence="1">
    <name type="scientific">Bat AAV SC3386</name>
    <dbReference type="NCBI Taxonomy" id="1169637"/>
    <lineage>
        <taxon>Viruses</taxon>
        <taxon>Monodnaviria</taxon>
        <taxon>Shotokuvirae</taxon>
        <taxon>Cossaviricota</taxon>
        <taxon>Quintoviricetes</taxon>
        <taxon>Piccovirales</taxon>
        <taxon>Parvoviridae</taxon>
        <taxon>Parvovirinae</taxon>
        <taxon>Dependoparvovirus</taxon>
    </lineage>
</organism>